<dbReference type="Proteomes" id="UP000321393">
    <property type="component" value="Unassembled WGS sequence"/>
</dbReference>
<name>A0A5A7SSZ4_CUCMM</name>
<dbReference type="EMBL" id="SSTE01020817">
    <property type="protein sequence ID" value="KAA0033728.1"/>
    <property type="molecule type" value="Genomic_DNA"/>
</dbReference>
<gene>
    <name evidence="1" type="ORF">E6C27_scaffold239G002020</name>
</gene>
<reference evidence="1 2" key="1">
    <citation type="submission" date="2019-08" db="EMBL/GenBank/DDBJ databases">
        <title>Draft genome sequences of two oriental melons (Cucumis melo L. var makuwa).</title>
        <authorList>
            <person name="Kwon S.-Y."/>
        </authorList>
    </citation>
    <scope>NUCLEOTIDE SEQUENCE [LARGE SCALE GENOMIC DNA]</scope>
    <source>
        <strain evidence="2">cv. SW 3</strain>
        <tissue evidence="1">Leaf</tissue>
    </source>
</reference>
<dbReference type="AlphaFoldDB" id="A0A5A7SSZ4"/>
<evidence type="ECO:0000313" key="2">
    <source>
        <dbReference type="Proteomes" id="UP000321393"/>
    </source>
</evidence>
<protein>
    <submittedName>
        <fullName evidence="1">Uncharacterized protein</fullName>
    </submittedName>
</protein>
<accession>A0A5A7SSZ4</accession>
<evidence type="ECO:0000313" key="1">
    <source>
        <dbReference type="EMBL" id="KAA0033728.1"/>
    </source>
</evidence>
<comment type="caution">
    <text evidence="1">The sequence shown here is derived from an EMBL/GenBank/DDBJ whole genome shotgun (WGS) entry which is preliminary data.</text>
</comment>
<organism evidence="1 2">
    <name type="scientific">Cucumis melo var. makuwa</name>
    <name type="common">Oriental melon</name>
    <dbReference type="NCBI Taxonomy" id="1194695"/>
    <lineage>
        <taxon>Eukaryota</taxon>
        <taxon>Viridiplantae</taxon>
        <taxon>Streptophyta</taxon>
        <taxon>Embryophyta</taxon>
        <taxon>Tracheophyta</taxon>
        <taxon>Spermatophyta</taxon>
        <taxon>Magnoliopsida</taxon>
        <taxon>eudicotyledons</taxon>
        <taxon>Gunneridae</taxon>
        <taxon>Pentapetalae</taxon>
        <taxon>rosids</taxon>
        <taxon>fabids</taxon>
        <taxon>Cucurbitales</taxon>
        <taxon>Cucurbitaceae</taxon>
        <taxon>Benincaseae</taxon>
        <taxon>Cucumis</taxon>
    </lineage>
</organism>
<proteinExistence type="predicted"/>
<sequence length="59" mass="6775">MGGMVDDDESNVENFARIVRRNYQWQCDVRMRESFGCIEEMGEAGNAVGLLRSKRRFGS</sequence>